<dbReference type="InterPro" id="IPR024072">
    <property type="entry name" value="DHFR-like_dom_sf"/>
</dbReference>
<comment type="caution">
    <text evidence="2">The sequence shown here is derived from an EMBL/GenBank/DDBJ whole genome shotgun (WGS) entry which is preliminary data.</text>
</comment>
<accession>A0ABV6R9Y0</accession>
<evidence type="ECO:0000259" key="1">
    <source>
        <dbReference type="Pfam" id="PF01872"/>
    </source>
</evidence>
<dbReference type="Proteomes" id="UP001589793">
    <property type="component" value="Unassembled WGS sequence"/>
</dbReference>
<proteinExistence type="predicted"/>
<reference evidence="2 3" key="1">
    <citation type="submission" date="2024-09" db="EMBL/GenBank/DDBJ databases">
        <authorList>
            <person name="Sun Q."/>
            <person name="Mori K."/>
        </authorList>
    </citation>
    <scope>NUCLEOTIDE SEQUENCE [LARGE SCALE GENOMIC DNA]</scope>
    <source>
        <strain evidence="2 3">CICC 10874</strain>
    </source>
</reference>
<dbReference type="EMBL" id="JBHLSV010000007">
    <property type="protein sequence ID" value="MFC0673799.1"/>
    <property type="molecule type" value="Genomic_DNA"/>
</dbReference>
<dbReference type="InterPro" id="IPR002734">
    <property type="entry name" value="RibDG_C"/>
</dbReference>
<evidence type="ECO:0000313" key="2">
    <source>
        <dbReference type="EMBL" id="MFC0673799.1"/>
    </source>
</evidence>
<sequence>MSATYTWDVFCSLDGFGSFGPEGDWGGYWGKQGPEFLDHRAAQYAEPFRLVLGASTLRMFQRFLGNLGPEDEAEDPVNVRMKHAPTTVLSSTLPAVLDWPDATVISGDAAAAVARLKQESAVPLRSHGSLSLNRALLAAGLVDVVQVTVFPVLTGRTGTQRIFEGADDFDLELLGQRTFDGRILELSYRPHLHG</sequence>
<dbReference type="Pfam" id="PF01872">
    <property type="entry name" value="RibD_C"/>
    <property type="match status" value="1"/>
</dbReference>
<dbReference type="RefSeq" id="WP_376979654.1">
    <property type="nucleotide sequence ID" value="NZ_JBHLSV010000007.1"/>
</dbReference>
<keyword evidence="3" id="KW-1185">Reference proteome</keyword>
<protein>
    <submittedName>
        <fullName evidence="2">Dihydrofolate reductase family protein</fullName>
    </submittedName>
</protein>
<organism evidence="2 3">
    <name type="scientific">Brachybacterium hainanense</name>
    <dbReference type="NCBI Taxonomy" id="1541174"/>
    <lineage>
        <taxon>Bacteria</taxon>
        <taxon>Bacillati</taxon>
        <taxon>Actinomycetota</taxon>
        <taxon>Actinomycetes</taxon>
        <taxon>Micrococcales</taxon>
        <taxon>Dermabacteraceae</taxon>
        <taxon>Brachybacterium</taxon>
    </lineage>
</organism>
<feature type="domain" description="Bacterial bifunctional deaminase-reductase C-terminal" evidence="1">
    <location>
        <begin position="6"/>
        <end position="182"/>
    </location>
</feature>
<dbReference type="SUPFAM" id="SSF53597">
    <property type="entry name" value="Dihydrofolate reductase-like"/>
    <property type="match status" value="1"/>
</dbReference>
<name>A0ABV6R9Y0_9MICO</name>
<gene>
    <name evidence="2" type="ORF">ACFFF6_07510</name>
</gene>
<dbReference type="Gene3D" id="3.40.430.10">
    <property type="entry name" value="Dihydrofolate Reductase, subunit A"/>
    <property type="match status" value="1"/>
</dbReference>
<evidence type="ECO:0000313" key="3">
    <source>
        <dbReference type="Proteomes" id="UP001589793"/>
    </source>
</evidence>